<protein>
    <submittedName>
        <fullName evidence="1">Uncharacterized protein</fullName>
    </submittedName>
</protein>
<dbReference type="RefSeq" id="YP_007379006.1">
    <property type="nucleotide sequence ID" value="NC_020158.1"/>
</dbReference>
<name>L7TKG1_9CAUD</name>
<organism evidence="1 2">
    <name type="scientific">Haloarcula vallismortis tailed virus 1</name>
    <dbReference type="NCBI Taxonomy" id="1262528"/>
    <lineage>
        <taxon>Viruses</taxon>
        <taxon>Duplodnaviria</taxon>
        <taxon>Heunggongvirae</taxon>
        <taxon>Uroviricota</taxon>
        <taxon>Caudoviricetes</taxon>
        <taxon>Thumleimavirales</taxon>
        <taxon>Druskaviridae</taxon>
        <taxon>Tredecimvirus</taxon>
        <taxon>Tredecimvirus thailandense</taxon>
        <taxon>Tredecimvirus HVTV1</taxon>
    </lineage>
</organism>
<dbReference type="GeneID" id="14477342"/>
<dbReference type="OrthoDB" id="6857at10239"/>
<dbReference type="EMBL" id="KC117377">
    <property type="protein sequence ID" value="AGC34470.1"/>
    <property type="molecule type" value="Genomic_DNA"/>
</dbReference>
<accession>L7TKG1</accession>
<evidence type="ECO:0000313" key="2">
    <source>
        <dbReference type="Proteomes" id="UP000011137"/>
    </source>
</evidence>
<keyword evidence="2" id="KW-1185">Reference proteome</keyword>
<dbReference type="KEGG" id="vg:14477342"/>
<gene>
    <name evidence="1" type="primary">101</name>
    <name evidence="1" type="ORF">HVTV1_101</name>
</gene>
<sequence length="285" mass="31221">MTEVTKATITAKANRLEQMIKKASLKASSGDAVHSEVYVNVGGGEARFLASKQNNSVISYSTFGAGFLDSTEVDQDLLVEDNNGTAEAIINVEDFLTYLNYAQDDPSSTVELTLLGNEDDRLCHALQFHGAIQTRVMLPASESNLDEVPLDAVGRFDQDTHSFLTGDGEPMEATIETDVREINRIVDIVNDDDDTKFYPITIQDGELYLSVGKDERRNAAWGALNADSVEGPDLSNEYNQGFEELFGTLSGGVRIETQEDLPICVVQDEYEGQVLRNVIGPVNKN</sequence>
<dbReference type="Proteomes" id="UP000011137">
    <property type="component" value="Segment"/>
</dbReference>
<proteinExistence type="predicted"/>
<reference evidence="1 2" key="1">
    <citation type="journal article" date="2013" name="J. Virol.">
        <title>Insights into head-tailed viruses infecting extremely halophilic archaea.</title>
        <authorList>
            <person name="Pietila M.K."/>
            <person name="Laurinmaki P."/>
            <person name="Russell D.A."/>
            <person name="Ko C.C."/>
            <person name="Jacobs-Sera D."/>
            <person name="Butcher S.J."/>
            <person name="Bamford D.H."/>
            <person name="Hendrix R.W."/>
        </authorList>
    </citation>
    <scope>NUCLEOTIDE SEQUENCE [LARGE SCALE GENOMIC DNA]</scope>
</reference>
<evidence type="ECO:0000313" key="1">
    <source>
        <dbReference type="EMBL" id="AGC34470.1"/>
    </source>
</evidence>